<feature type="transmembrane region" description="Helical" evidence="1">
    <location>
        <begin position="42"/>
        <end position="67"/>
    </location>
</feature>
<evidence type="ECO:0000313" key="2">
    <source>
        <dbReference type="EMBL" id="KOO44236.1"/>
    </source>
</evidence>
<name>A0A0M0KZJ0_9BACI</name>
<gene>
    <name evidence="2" type="ORF">AMD01_13165</name>
</gene>
<keyword evidence="1" id="KW-0812">Transmembrane</keyword>
<keyword evidence="1" id="KW-1133">Transmembrane helix</keyword>
<dbReference type="AlphaFoldDB" id="A0A0M0KZJ0"/>
<organism evidence="2 3">
    <name type="scientific">Priestia koreensis</name>
    <dbReference type="NCBI Taxonomy" id="284581"/>
    <lineage>
        <taxon>Bacteria</taxon>
        <taxon>Bacillati</taxon>
        <taxon>Bacillota</taxon>
        <taxon>Bacilli</taxon>
        <taxon>Bacillales</taxon>
        <taxon>Bacillaceae</taxon>
        <taxon>Priestia</taxon>
    </lineage>
</organism>
<proteinExistence type="predicted"/>
<protein>
    <submittedName>
        <fullName evidence="2">Uncharacterized protein</fullName>
    </submittedName>
</protein>
<keyword evidence="3" id="KW-1185">Reference proteome</keyword>
<feature type="transmembrane region" description="Helical" evidence="1">
    <location>
        <begin position="104"/>
        <end position="123"/>
    </location>
</feature>
<dbReference type="Proteomes" id="UP000037558">
    <property type="component" value="Unassembled WGS sequence"/>
</dbReference>
<dbReference type="PATRIC" id="fig|284581.3.peg.4754"/>
<reference evidence="3" key="1">
    <citation type="submission" date="2015-08" db="EMBL/GenBank/DDBJ databases">
        <title>Fjat-14210 dsm16467.</title>
        <authorList>
            <person name="Liu B."/>
            <person name="Wang J."/>
            <person name="Zhu Y."/>
            <person name="Liu G."/>
            <person name="Chen Q."/>
            <person name="Chen Z."/>
            <person name="Lan J."/>
            <person name="Che J."/>
            <person name="Ge C."/>
            <person name="Shi H."/>
            <person name="Pan Z."/>
            <person name="Liu X."/>
        </authorList>
    </citation>
    <scope>NUCLEOTIDE SEQUENCE [LARGE SCALE GENOMIC DNA]</scope>
    <source>
        <strain evidence="3">DSM 16467</strain>
    </source>
</reference>
<accession>A0A0M0KZJ0</accession>
<keyword evidence="1" id="KW-0472">Membrane</keyword>
<dbReference type="EMBL" id="LILC01000016">
    <property type="protein sequence ID" value="KOO44236.1"/>
    <property type="molecule type" value="Genomic_DNA"/>
</dbReference>
<comment type="caution">
    <text evidence="2">The sequence shown here is derived from an EMBL/GenBank/DDBJ whole genome shotgun (WGS) entry which is preliminary data.</text>
</comment>
<feature type="transmembrane region" description="Helical" evidence="1">
    <location>
        <begin position="12"/>
        <end position="30"/>
    </location>
</feature>
<dbReference type="RefSeq" id="WP_053401888.1">
    <property type="nucleotide sequence ID" value="NZ_JAUKEN010000001.1"/>
</dbReference>
<feature type="transmembrane region" description="Helical" evidence="1">
    <location>
        <begin position="135"/>
        <end position="155"/>
    </location>
</feature>
<feature type="transmembrane region" description="Helical" evidence="1">
    <location>
        <begin position="79"/>
        <end position="98"/>
    </location>
</feature>
<sequence length="156" mass="17496">MLDHVLIRKTNASLISTLLVSILTAFYLEIRGINVERTMTDYILITAGISFFVGLWTIVYMNLLSLLAGRLGTYSSLRLNGLYIGILSVLGLLGGSYFGSHQGISFWVVGFFIGFLYGFVDVLTVRLLEKFYPTYPLYFIPILLFVVCSLAILIIF</sequence>
<evidence type="ECO:0000256" key="1">
    <source>
        <dbReference type="SAM" id="Phobius"/>
    </source>
</evidence>
<evidence type="ECO:0000313" key="3">
    <source>
        <dbReference type="Proteomes" id="UP000037558"/>
    </source>
</evidence>